<feature type="region of interest" description="Disordered" evidence="1">
    <location>
        <begin position="1"/>
        <end position="81"/>
    </location>
</feature>
<dbReference type="Pfam" id="PF03108">
    <property type="entry name" value="DBD_Tnp_Mut"/>
    <property type="match status" value="1"/>
</dbReference>
<reference evidence="3 4" key="1">
    <citation type="journal article" date="2023" name="Plants (Basel)">
        <title>Bridging the Gap: Combining Genomics and Transcriptomics Approaches to Understand Stylosanthes scabra, an Orphan Legume from the Brazilian Caatinga.</title>
        <authorList>
            <person name="Ferreira-Neto J.R.C."/>
            <person name="da Silva M.D."/>
            <person name="Binneck E."/>
            <person name="de Melo N.F."/>
            <person name="da Silva R.H."/>
            <person name="de Melo A.L.T.M."/>
            <person name="Pandolfi V."/>
            <person name="Bustamante F.O."/>
            <person name="Brasileiro-Vidal A.C."/>
            <person name="Benko-Iseppon A.M."/>
        </authorList>
    </citation>
    <scope>NUCLEOTIDE SEQUENCE [LARGE SCALE GENOMIC DNA]</scope>
    <source>
        <tissue evidence="3">Leaves</tissue>
    </source>
</reference>
<feature type="compositionally biased region" description="Acidic residues" evidence="1">
    <location>
        <begin position="11"/>
        <end position="24"/>
    </location>
</feature>
<protein>
    <recommendedName>
        <fullName evidence="2">Transposase MuDR plant domain-containing protein</fullName>
    </recommendedName>
</protein>
<gene>
    <name evidence="3" type="ORF">PIB30_071453</name>
</gene>
<dbReference type="InterPro" id="IPR004332">
    <property type="entry name" value="Transposase_MuDR"/>
</dbReference>
<evidence type="ECO:0000256" key="1">
    <source>
        <dbReference type="SAM" id="MobiDB-lite"/>
    </source>
</evidence>
<feature type="domain" description="Transposase MuDR plant" evidence="2">
    <location>
        <begin position="86"/>
        <end position="143"/>
    </location>
</feature>
<organism evidence="3 4">
    <name type="scientific">Stylosanthes scabra</name>
    <dbReference type="NCBI Taxonomy" id="79078"/>
    <lineage>
        <taxon>Eukaryota</taxon>
        <taxon>Viridiplantae</taxon>
        <taxon>Streptophyta</taxon>
        <taxon>Embryophyta</taxon>
        <taxon>Tracheophyta</taxon>
        <taxon>Spermatophyta</taxon>
        <taxon>Magnoliopsida</taxon>
        <taxon>eudicotyledons</taxon>
        <taxon>Gunneridae</taxon>
        <taxon>Pentapetalae</taxon>
        <taxon>rosids</taxon>
        <taxon>fabids</taxon>
        <taxon>Fabales</taxon>
        <taxon>Fabaceae</taxon>
        <taxon>Papilionoideae</taxon>
        <taxon>50 kb inversion clade</taxon>
        <taxon>dalbergioids sensu lato</taxon>
        <taxon>Dalbergieae</taxon>
        <taxon>Pterocarpus clade</taxon>
        <taxon>Stylosanthes</taxon>
    </lineage>
</organism>
<accession>A0ABU6YMS4</accession>
<sequence length="147" mass="16397">MVEEALRCNDSDEEPAPIEGDSDDDGRTISVAREGPSSSETQQFPPHFSTLNLEVESAVGPINRDSGPDVHGSRGSHGLNVPKEFQIGQTFQSKEKALLALKNYNIRHGVEYRVLESNHVKYHGKCKEFGEGCNWLITVTHWRKKGH</sequence>
<dbReference type="Proteomes" id="UP001341840">
    <property type="component" value="Unassembled WGS sequence"/>
</dbReference>
<name>A0ABU6YMS4_9FABA</name>
<proteinExistence type="predicted"/>
<comment type="caution">
    <text evidence="3">The sequence shown here is derived from an EMBL/GenBank/DDBJ whole genome shotgun (WGS) entry which is preliminary data.</text>
</comment>
<evidence type="ECO:0000313" key="3">
    <source>
        <dbReference type="EMBL" id="MED6211201.1"/>
    </source>
</evidence>
<dbReference type="EMBL" id="JASCZI010242481">
    <property type="protein sequence ID" value="MED6211201.1"/>
    <property type="molecule type" value="Genomic_DNA"/>
</dbReference>
<keyword evidence="4" id="KW-1185">Reference proteome</keyword>
<evidence type="ECO:0000313" key="4">
    <source>
        <dbReference type="Proteomes" id="UP001341840"/>
    </source>
</evidence>
<evidence type="ECO:0000259" key="2">
    <source>
        <dbReference type="Pfam" id="PF03108"/>
    </source>
</evidence>
<feature type="compositionally biased region" description="Polar residues" evidence="1">
    <location>
        <begin position="36"/>
        <end position="52"/>
    </location>
</feature>
<feature type="compositionally biased region" description="Basic and acidic residues" evidence="1">
    <location>
        <begin position="1"/>
        <end position="10"/>
    </location>
</feature>